<dbReference type="InterPro" id="IPR000182">
    <property type="entry name" value="GNAT_dom"/>
</dbReference>
<dbReference type="PANTHER" id="PTHR43233:SF1">
    <property type="entry name" value="FAMILY N-ACETYLTRANSFERASE, PUTATIVE (AFU_ORTHOLOGUE AFUA_6G03350)-RELATED"/>
    <property type="match status" value="1"/>
</dbReference>
<reference evidence="3" key="1">
    <citation type="journal article" date="2019" name="Int. J. Syst. Evol. Microbiol.">
        <title>The Global Catalogue of Microorganisms (GCM) 10K type strain sequencing project: providing services to taxonomists for standard genome sequencing and annotation.</title>
        <authorList>
            <consortium name="The Broad Institute Genomics Platform"/>
            <consortium name="The Broad Institute Genome Sequencing Center for Infectious Disease"/>
            <person name="Wu L."/>
            <person name="Ma J."/>
        </authorList>
    </citation>
    <scope>NUCLEOTIDE SEQUENCE [LARGE SCALE GENOMIC DNA]</scope>
    <source>
        <strain evidence="3">KCTC 33576</strain>
    </source>
</reference>
<sequence>MSVVITEEIPTPEETLDLYASVGWVAYTKDPDALMDALRGSTYVLSARNETGSLLGLARVISDNTTIAYVQDILVNPESHRSGIGSALMDEILSRSTDIRQIVLLTDTEPEQRAFYESKGFTEIHEVEPAPLRGFVLLKDADSVKLLDE</sequence>
<dbReference type="PROSITE" id="PS51186">
    <property type="entry name" value="GNAT"/>
    <property type="match status" value="1"/>
</dbReference>
<dbReference type="EC" id="2.3.1.-" evidence="2"/>
<dbReference type="RefSeq" id="WP_377467703.1">
    <property type="nucleotide sequence ID" value="NZ_JBHUOP010000007.1"/>
</dbReference>
<dbReference type="InterPro" id="IPR053144">
    <property type="entry name" value="Acetyltransferase_Butenolide"/>
</dbReference>
<dbReference type="PANTHER" id="PTHR43233">
    <property type="entry name" value="FAMILY N-ACETYLTRANSFERASE, PUTATIVE (AFU_ORTHOLOGUE AFUA_6G03350)-RELATED"/>
    <property type="match status" value="1"/>
</dbReference>
<name>A0ABW5XJW1_9MICO</name>
<evidence type="ECO:0000313" key="2">
    <source>
        <dbReference type="EMBL" id="MFD2841570.1"/>
    </source>
</evidence>
<dbReference type="Pfam" id="PF13673">
    <property type="entry name" value="Acetyltransf_10"/>
    <property type="match status" value="1"/>
</dbReference>
<protein>
    <submittedName>
        <fullName evidence="2">GNAT family N-acetyltransferase</fullName>
        <ecNumber evidence="2">2.3.1.-</ecNumber>
    </submittedName>
</protein>
<comment type="caution">
    <text evidence="2">The sequence shown here is derived from an EMBL/GenBank/DDBJ whole genome shotgun (WGS) entry which is preliminary data.</text>
</comment>
<dbReference type="SUPFAM" id="SSF55729">
    <property type="entry name" value="Acyl-CoA N-acyltransferases (Nat)"/>
    <property type="match status" value="1"/>
</dbReference>
<dbReference type="CDD" id="cd04301">
    <property type="entry name" value="NAT_SF"/>
    <property type="match status" value="1"/>
</dbReference>
<evidence type="ECO:0000259" key="1">
    <source>
        <dbReference type="PROSITE" id="PS51186"/>
    </source>
</evidence>
<dbReference type="Gene3D" id="3.40.630.30">
    <property type="match status" value="1"/>
</dbReference>
<dbReference type="Proteomes" id="UP001597391">
    <property type="component" value="Unassembled WGS sequence"/>
</dbReference>
<gene>
    <name evidence="2" type="ORF">ACFSYH_13475</name>
</gene>
<evidence type="ECO:0000313" key="3">
    <source>
        <dbReference type="Proteomes" id="UP001597391"/>
    </source>
</evidence>
<keyword evidence="2" id="KW-0012">Acyltransferase</keyword>
<accession>A0ABW5XJW1</accession>
<dbReference type="EMBL" id="JBHUOP010000007">
    <property type="protein sequence ID" value="MFD2841570.1"/>
    <property type="molecule type" value="Genomic_DNA"/>
</dbReference>
<proteinExistence type="predicted"/>
<dbReference type="GO" id="GO:0016746">
    <property type="term" value="F:acyltransferase activity"/>
    <property type="evidence" value="ECO:0007669"/>
    <property type="project" value="UniProtKB-KW"/>
</dbReference>
<dbReference type="InterPro" id="IPR016181">
    <property type="entry name" value="Acyl_CoA_acyltransferase"/>
</dbReference>
<keyword evidence="3" id="KW-1185">Reference proteome</keyword>
<organism evidence="2 3">
    <name type="scientific">Populibacterium corticicola</name>
    <dbReference type="NCBI Taxonomy" id="1812826"/>
    <lineage>
        <taxon>Bacteria</taxon>
        <taxon>Bacillati</taxon>
        <taxon>Actinomycetota</taxon>
        <taxon>Actinomycetes</taxon>
        <taxon>Micrococcales</taxon>
        <taxon>Jonesiaceae</taxon>
        <taxon>Populibacterium</taxon>
    </lineage>
</organism>
<feature type="domain" description="N-acetyltransferase" evidence="1">
    <location>
        <begin position="5"/>
        <end position="142"/>
    </location>
</feature>
<keyword evidence="2" id="KW-0808">Transferase</keyword>